<dbReference type="InterPro" id="IPR018060">
    <property type="entry name" value="HTH_AraC"/>
</dbReference>
<dbReference type="InterPro" id="IPR020449">
    <property type="entry name" value="Tscrpt_reg_AraC-type_HTH"/>
</dbReference>
<dbReference type="InterPro" id="IPR050204">
    <property type="entry name" value="AraC_XylS_family_regulators"/>
</dbReference>
<dbReference type="SUPFAM" id="SSF46689">
    <property type="entry name" value="Homeodomain-like"/>
    <property type="match status" value="2"/>
</dbReference>
<gene>
    <name evidence="5" type="primary">sepR</name>
</gene>
<keyword evidence="1" id="KW-0805">Transcription regulation</keyword>
<evidence type="ECO:0000313" key="5">
    <source>
        <dbReference type="EMBL" id="AVM80401.1"/>
    </source>
</evidence>
<organism evidence="5">
    <name type="scientific">Streptomyces fimbriatus</name>
    <dbReference type="NCBI Taxonomy" id="68197"/>
    <lineage>
        <taxon>Bacteria</taxon>
        <taxon>Bacillati</taxon>
        <taxon>Actinomycetota</taxon>
        <taxon>Actinomycetes</taxon>
        <taxon>Kitasatosporales</taxon>
        <taxon>Streptomycetaceae</taxon>
        <taxon>Streptomyces</taxon>
    </lineage>
</organism>
<dbReference type="GO" id="GO:0003700">
    <property type="term" value="F:DNA-binding transcription factor activity"/>
    <property type="evidence" value="ECO:0007669"/>
    <property type="project" value="InterPro"/>
</dbReference>
<dbReference type="Pfam" id="PF12833">
    <property type="entry name" value="HTH_18"/>
    <property type="match status" value="1"/>
</dbReference>
<dbReference type="GO" id="GO:0043565">
    <property type="term" value="F:sequence-specific DNA binding"/>
    <property type="evidence" value="ECO:0007669"/>
    <property type="project" value="InterPro"/>
</dbReference>
<dbReference type="PROSITE" id="PS00041">
    <property type="entry name" value="HTH_ARAC_FAMILY_1"/>
    <property type="match status" value="1"/>
</dbReference>
<dbReference type="PROSITE" id="PS01124">
    <property type="entry name" value="HTH_ARAC_FAMILY_2"/>
    <property type="match status" value="1"/>
</dbReference>
<proteinExistence type="predicted"/>
<feature type="domain" description="HTH araC/xylS-type" evidence="4">
    <location>
        <begin position="177"/>
        <end position="275"/>
    </location>
</feature>
<reference evidence="5" key="2">
    <citation type="journal article" date="2018" name="Proc. Natl. Acad. Sci. U.S.A.">
        <title>d-Sedoheptulose-7-phosphate is a common precursor for the heptoses of septacidin and hygromycin B.</title>
        <authorList>
            <person name="Tang W."/>
            <person name="Guo Z."/>
            <person name="Cao Z."/>
            <person name="Wang M."/>
            <person name="Li P."/>
            <person name="Meng X."/>
            <person name="Zhao X."/>
            <person name="Xie Z."/>
            <person name="Wang W."/>
            <person name="Zhou A."/>
            <person name="Lou C."/>
            <person name="Chen Y."/>
        </authorList>
    </citation>
    <scope>NUCLEOTIDE SEQUENCE</scope>
    <source>
        <strain evidence="5">CGMCC 4.1598</strain>
    </source>
</reference>
<evidence type="ECO:0000256" key="2">
    <source>
        <dbReference type="ARBA" id="ARBA00023125"/>
    </source>
</evidence>
<dbReference type="AlphaFoldDB" id="A0A2P1G6D1"/>
<evidence type="ECO:0000259" key="4">
    <source>
        <dbReference type="PROSITE" id="PS01124"/>
    </source>
</evidence>
<dbReference type="InterPro" id="IPR009057">
    <property type="entry name" value="Homeodomain-like_sf"/>
</dbReference>
<dbReference type="PRINTS" id="PR00032">
    <property type="entry name" value="HTHARAC"/>
</dbReference>
<reference evidence="5" key="1">
    <citation type="submission" date="2017-06" db="EMBL/GenBank/DDBJ databases">
        <authorList>
            <person name="Kim H.J."/>
            <person name="Triplett B.A."/>
        </authorList>
    </citation>
    <scope>NUCLEOTIDE SEQUENCE</scope>
    <source>
        <strain evidence="5">CGMCC 4.1598</strain>
    </source>
</reference>
<keyword evidence="3" id="KW-0804">Transcription</keyword>
<dbReference type="SMART" id="SM00342">
    <property type="entry name" value="HTH_ARAC"/>
    <property type="match status" value="1"/>
</dbReference>
<evidence type="ECO:0000256" key="3">
    <source>
        <dbReference type="ARBA" id="ARBA00023163"/>
    </source>
</evidence>
<accession>A0A2P1G6D1</accession>
<keyword evidence="2" id="KW-0238">DNA-binding</keyword>
<dbReference type="EMBL" id="MF372757">
    <property type="protein sequence ID" value="AVM80401.1"/>
    <property type="molecule type" value="Genomic_DNA"/>
</dbReference>
<dbReference type="Gene3D" id="1.10.10.60">
    <property type="entry name" value="Homeodomain-like"/>
    <property type="match status" value="2"/>
</dbReference>
<dbReference type="PANTHER" id="PTHR46796">
    <property type="entry name" value="HTH-TYPE TRANSCRIPTIONAL ACTIVATOR RHAS-RELATED"/>
    <property type="match status" value="1"/>
</dbReference>
<evidence type="ECO:0000256" key="1">
    <source>
        <dbReference type="ARBA" id="ARBA00023015"/>
    </source>
</evidence>
<sequence length="285" mass="32531">MAEPYGAPTWRSLTIKRRFIPDQGRVTYQPPQNWFTIVTPLLGLCHVEYPDGSGWHQTTLVVGDTSRLVNRSAMRLWRPPSGEQKFEVAFIALPTQHFRDYADEHPEVAVDDLSSLENPRVSDLVVAPMACNLLRAQEAKMGEGYALRAAHYLTAHLLHSHHGSQSNTSGLKPERLLLVTDYMRKNLAERITLEDMAKEASLSRYYFIRQFTAATGKTPMQYLTGLRIEAACRLLITSDELISQIGIRCGFLNPESFARVFRKHLGCSPLQYRRRNFELRPSPMW</sequence>
<name>A0A2P1G6D1_STRFI</name>
<dbReference type="InterPro" id="IPR018062">
    <property type="entry name" value="HTH_AraC-typ_CS"/>
</dbReference>
<dbReference type="PANTHER" id="PTHR46796:SF6">
    <property type="entry name" value="ARAC SUBFAMILY"/>
    <property type="match status" value="1"/>
</dbReference>
<dbReference type="RefSeq" id="WP_344645302.1">
    <property type="nucleotide sequence ID" value="NZ_BAAASS010000015.1"/>
</dbReference>
<protein>
    <submittedName>
        <fullName evidence="5">SepR</fullName>
    </submittedName>
</protein>